<keyword evidence="2 10" id="KW-0813">Transport</keyword>
<dbReference type="EMBL" id="VUOC01000002">
    <property type="protein sequence ID" value="KAA2242674.1"/>
    <property type="molecule type" value="Genomic_DNA"/>
</dbReference>
<dbReference type="Gene3D" id="2.170.130.10">
    <property type="entry name" value="TonB-dependent receptor, plug domain"/>
    <property type="match status" value="1"/>
</dbReference>
<evidence type="ECO:0000256" key="8">
    <source>
        <dbReference type="ARBA" id="ARBA00023136"/>
    </source>
</evidence>
<accession>A0A5B2VV75</accession>
<evidence type="ECO:0000256" key="7">
    <source>
        <dbReference type="ARBA" id="ARBA00023077"/>
    </source>
</evidence>
<proteinExistence type="inferred from homology"/>
<sequence length="1134" mass="121878">MYFFYSGKRRPRLPFKLRLFLRAMKLTVVFLMLALGVYASGYSQQVTVSGKSLPLEKVFRMIEQQTGYAFFYNNVDIGKAPAIDLSVRNVSLESALDQALNGQPLAYTILGRTIFIRSAARPTAAAPTADNIKAQGVVVDATSGQPLVGVTVQVKGGTGGTTTDAAGKFSLSVPEGATLVVSYLGFGKQEVKATDGMLRIALIATNTGLNQVVVIGYGTEKKKDLTGAIASVKAEDLTRTASNSFTTAIQGKVPGVFISQTGGAPGAAASVRIRGVGTTGGNQPLYVVDGFPINGDGMSVPGSSSRVDGMSIVNPNDIASIEVLKDAAAAAIYGSRAANGVVLVTTKRGKEGKVDVNLNAYTGFTQLWRKPAFMNGEEFARMANELYTNSGMTPNPQWADPASFGKGTDMIDEIFRTAPLQNYDLSFAGGSQNLRTRLSLGYTNQDGTMIGTAYKRYTARLTADLKANSRLSFGGTLAFAATDSKGQNTDAMQGGIFNLAQQFFPTLNRDSVFFGPGGYYTKDGDNPILKAASIDNRLRNYRFYGNVFGELEIVKGLKFRTSIGLDMNSNRASSWEGQAVRGFYIHPRATLNERFDQGLTALIENTLSYSRSFGDHNISAVIGQTAQSIKNGWISAAGNGFQNEALQVINGSDVSLRTASGTDTYATLASYLGRVNYSYKSKYLLSASLRRDGSSNFGPNNKWGNFPAVSAGWRLSEETFMKPLANVVSDLKIRGSWGQLGNDAIPAFGYLSTIRSGSNTDNYVFGAGAQNIVIGSTMTRPGNPDLKWEATEQTDIGLDASFLADRLYFTADYFVKNTKGMLISLPVSLEAGFQNAPTVNGGQVQNSGIELLLGYRDDIGALHFDISGNVATLKNVVKSLGVGQPIVGPTLPGTAMTMTYTQAGQPIGYYRGYIVDGVYQTDAEVDKSFQPNAIAGDFRYRDVNGDKALTDADKVKIGKPWPDFTYGLNLNATWKGFDLNLMLQGVAGNQIYHANKVSNYPMKYFNGNGIVNGVKDVLNHWTPGSGVNDQPGLKYTDANGNYVNASSFFVENGDYMRLRNVVIGYALPASLLQKNPSAMLKSVRVYVSAQNLFTFTGYSGFDPEIGNTDPLNSGIDTGVFPQPRTFMVGINVGF</sequence>
<dbReference type="SUPFAM" id="SSF49464">
    <property type="entry name" value="Carboxypeptidase regulatory domain-like"/>
    <property type="match status" value="1"/>
</dbReference>
<dbReference type="SMART" id="SM00965">
    <property type="entry name" value="STN"/>
    <property type="match status" value="1"/>
</dbReference>
<dbReference type="InterPro" id="IPR023996">
    <property type="entry name" value="TonB-dep_OMP_SusC/RagA"/>
</dbReference>
<keyword evidence="13" id="KW-0675">Receptor</keyword>
<evidence type="ECO:0000259" key="12">
    <source>
        <dbReference type="SMART" id="SM00965"/>
    </source>
</evidence>
<dbReference type="Pfam" id="PF07715">
    <property type="entry name" value="Plug"/>
    <property type="match status" value="1"/>
</dbReference>
<evidence type="ECO:0000313" key="13">
    <source>
        <dbReference type="EMBL" id="KAA2242674.1"/>
    </source>
</evidence>
<dbReference type="Pfam" id="PF07660">
    <property type="entry name" value="STN"/>
    <property type="match status" value="1"/>
</dbReference>
<keyword evidence="4" id="KW-0410">Iron transport</keyword>
<dbReference type="Proteomes" id="UP000324611">
    <property type="component" value="Unassembled WGS sequence"/>
</dbReference>
<reference evidence="13 14" key="2">
    <citation type="submission" date="2019-09" db="EMBL/GenBank/DDBJ databases">
        <authorList>
            <person name="Jin C."/>
        </authorList>
    </citation>
    <scope>NUCLEOTIDE SEQUENCE [LARGE SCALE GENOMIC DNA]</scope>
    <source>
        <strain evidence="13 14">BN140078</strain>
    </source>
</reference>
<evidence type="ECO:0000256" key="6">
    <source>
        <dbReference type="ARBA" id="ARBA00023004"/>
    </source>
</evidence>
<dbReference type="InterPro" id="IPR011662">
    <property type="entry name" value="Secretin/TonB_short_N"/>
</dbReference>
<dbReference type="InterPro" id="IPR012910">
    <property type="entry name" value="Plug_dom"/>
</dbReference>
<dbReference type="InterPro" id="IPR000531">
    <property type="entry name" value="Beta-barrel_TonB"/>
</dbReference>
<gene>
    <name evidence="13" type="ORF">F0L74_09090</name>
</gene>
<keyword evidence="6" id="KW-0408">Iron</keyword>
<keyword evidence="9 10" id="KW-0998">Cell outer membrane</keyword>
<keyword evidence="14" id="KW-1185">Reference proteome</keyword>
<evidence type="ECO:0000256" key="5">
    <source>
        <dbReference type="ARBA" id="ARBA00022692"/>
    </source>
</evidence>
<evidence type="ECO:0000256" key="1">
    <source>
        <dbReference type="ARBA" id="ARBA00004571"/>
    </source>
</evidence>
<comment type="caution">
    <text evidence="13">The sequence shown here is derived from an EMBL/GenBank/DDBJ whole genome shotgun (WGS) entry which is preliminary data.</text>
</comment>
<dbReference type="Pfam" id="PF13715">
    <property type="entry name" value="CarbopepD_reg_2"/>
    <property type="match status" value="1"/>
</dbReference>
<reference evidence="13 14" key="1">
    <citation type="submission" date="2019-09" db="EMBL/GenBank/DDBJ databases">
        <title>Chitinophaga ginsengihumi sp. nov., isolated from soil of ginseng rhizosphere.</title>
        <authorList>
            <person name="Lee J."/>
        </authorList>
    </citation>
    <scope>NUCLEOTIDE SEQUENCE [LARGE SCALE GENOMIC DNA]</scope>
    <source>
        <strain evidence="13 14">BN140078</strain>
    </source>
</reference>
<dbReference type="Gene3D" id="2.60.40.1120">
    <property type="entry name" value="Carboxypeptidase-like, regulatory domain"/>
    <property type="match status" value="1"/>
</dbReference>
<evidence type="ECO:0000256" key="2">
    <source>
        <dbReference type="ARBA" id="ARBA00022448"/>
    </source>
</evidence>
<protein>
    <submittedName>
        <fullName evidence="13">TonB-dependent receptor</fullName>
    </submittedName>
</protein>
<dbReference type="GO" id="GO:0009279">
    <property type="term" value="C:cell outer membrane"/>
    <property type="evidence" value="ECO:0007669"/>
    <property type="project" value="UniProtKB-SubCell"/>
</dbReference>
<dbReference type="NCBIfam" id="TIGR04056">
    <property type="entry name" value="OMP_RagA_SusC"/>
    <property type="match status" value="1"/>
</dbReference>
<dbReference type="PROSITE" id="PS52016">
    <property type="entry name" value="TONB_DEPENDENT_REC_3"/>
    <property type="match status" value="1"/>
</dbReference>
<dbReference type="InterPro" id="IPR008969">
    <property type="entry name" value="CarboxyPept-like_regulatory"/>
</dbReference>
<keyword evidence="7 11" id="KW-0798">TonB box</keyword>
<evidence type="ECO:0000256" key="9">
    <source>
        <dbReference type="ARBA" id="ARBA00023237"/>
    </source>
</evidence>
<keyword evidence="4" id="KW-0406">Ion transport</keyword>
<keyword evidence="5 10" id="KW-0812">Transmembrane</keyword>
<keyword evidence="3 10" id="KW-1134">Transmembrane beta strand</keyword>
<name>A0A5B2VV75_9BACT</name>
<evidence type="ECO:0000256" key="11">
    <source>
        <dbReference type="RuleBase" id="RU003357"/>
    </source>
</evidence>
<comment type="similarity">
    <text evidence="10 11">Belongs to the TonB-dependent receptor family.</text>
</comment>
<evidence type="ECO:0000256" key="4">
    <source>
        <dbReference type="ARBA" id="ARBA00022496"/>
    </source>
</evidence>
<organism evidence="13 14">
    <name type="scientific">Chitinophaga agrisoli</name>
    <dbReference type="NCBI Taxonomy" id="2607653"/>
    <lineage>
        <taxon>Bacteria</taxon>
        <taxon>Pseudomonadati</taxon>
        <taxon>Bacteroidota</taxon>
        <taxon>Chitinophagia</taxon>
        <taxon>Chitinophagales</taxon>
        <taxon>Chitinophagaceae</taxon>
        <taxon>Chitinophaga</taxon>
    </lineage>
</organism>
<dbReference type="InterPro" id="IPR023997">
    <property type="entry name" value="TonB-dep_OMP_SusC/RagA_CS"/>
</dbReference>
<keyword evidence="8 10" id="KW-0472">Membrane</keyword>
<evidence type="ECO:0000256" key="10">
    <source>
        <dbReference type="PROSITE-ProRule" id="PRU01360"/>
    </source>
</evidence>
<dbReference type="AlphaFoldDB" id="A0A5B2VV75"/>
<dbReference type="InterPro" id="IPR036942">
    <property type="entry name" value="Beta-barrel_TonB_sf"/>
</dbReference>
<comment type="subcellular location">
    <subcellularLocation>
        <location evidence="1 10">Cell outer membrane</location>
        <topology evidence="1 10">Multi-pass membrane protein</topology>
    </subcellularLocation>
</comment>
<dbReference type="InterPro" id="IPR039426">
    <property type="entry name" value="TonB-dep_rcpt-like"/>
</dbReference>
<evidence type="ECO:0000313" key="14">
    <source>
        <dbReference type="Proteomes" id="UP000324611"/>
    </source>
</evidence>
<dbReference type="SUPFAM" id="SSF56935">
    <property type="entry name" value="Porins"/>
    <property type="match status" value="1"/>
</dbReference>
<dbReference type="NCBIfam" id="TIGR04057">
    <property type="entry name" value="SusC_RagA_signa"/>
    <property type="match status" value="1"/>
</dbReference>
<dbReference type="Pfam" id="PF00593">
    <property type="entry name" value="TonB_dep_Rec_b-barrel"/>
    <property type="match status" value="1"/>
</dbReference>
<dbReference type="Gene3D" id="2.40.170.20">
    <property type="entry name" value="TonB-dependent receptor, beta-barrel domain"/>
    <property type="match status" value="1"/>
</dbReference>
<evidence type="ECO:0000256" key="3">
    <source>
        <dbReference type="ARBA" id="ARBA00022452"/>
    </source>
</evidence>
<dbReference type="GO" id="GO:0006826">
    <property type="term" value="P:iron ion transport"/>
    <property type="evidence" value="ECO:0007669"/>
    <property type="project" value="UniProtKB-KW"/>
</dbReference>
<dbReference type="InterPro" id="IPR037066">
    <property type="entry name" value="Plug_dom_sf"/>
</dbReference>
<feature type="domain" description="Secretin/TonB short N-terminal" evidence="12">
    <location>
        <begin position="68"/>
        <end position="119"/>
    </location>
</feature>